<evidence type="ECO:0000313" key="2">
    <source>
        <dbReference type="EMBL" id="RXN29066.1"/>
    </source>
</evidence>
<sequence>MKDGPNRTDHTVTTAMNMNNENTRTPVNEEKILRKCVCGWEKVTTFRGLRIHQGKAKCGQKGQQQPCTAVAGETRRTKSQGKNHRAEGPNVAEGIRVTEEGPLGEAEPPCEHEGPIPTTSDRTEPNTETKEPARRSKLKWPKSNEAEAWRDLDLDLIKTLEGSLRGGAETKLNLIGDIIYQTCKDRFGEIVPKQMTASREKGRREREILQLVQRRRQLRKNWRKATHAEREGLKVLWEEVRKRLARLRRAERIRKRSQRKQKERANFFKDPFKYARQLLEEKKSGKLETTREKLEQHVKEQYSDPQRSVPLGTPGYVPQPAKPTAEFNIMPPKLSEVRQVVEKARSSSAPGPNGVTYKLYKNCPKVLELLWCLMRTVWKKQIIPSEWQRAVAVFIPKETNSKDIS</sequence>
<feature type="region of interest" description="Disordered" evidence="1">
    <location>
        <begin position="60"/>
        <end position="144"/>
    </location>
</feature>
<dbReference type="PANTHER" id="PTHR19446">
    <property type="entry name" value="REVERSE TRANSCRIPTASES"/>
    <property type="match status" value="1"/>
</dbReference>
<feature type="compositionally biased region" description="Basic and acidic residues" evidence="1">
    <location>
        <begin position="121"/>
        <end position="134"/>
    </location>
</feature>
<name>A0A498ND31_LABRO</name>
<dbReference type="Proteomes" id="UP000290572">
    <property type="component" value="Unassembled WGS sequence"/>
</dbReference>
<proteinExistence type="predicted"/>
<evidence type="ECO:0000256" key="1">
    <source>
        <dbReference type="SAM" id="MobiDB-lite"/>
    </source>
</evidence>
<keyword evidence="2" id="KW-0675">Receptor</keyword>
<organism evidence="2 3">
    <name type="scientific">Labeo rohita</name>
    <name type="common">Indian major carp</name>
    <name type="synonym">Cyprinus rohita</name>
    <dbReference type="NCBI Taxonomy" id="84645"/>
    <lineage>
        <taxon>Eukaryota</taxon>
        <taxon>Metazoa</taxon>
        <taxon>Chordata</taxon>
        <taxon>Craniata</taxon>
        <taxon>Vertebrata</taxon>
        <taxon>Euteleostomi</taxon>
        <taxon>Actinopterygii</taxon>
        <taxon>Neopterygii</taxon>
        <taxon>Teleostei</taxon>
        <taxon>Ostariophysi</taxon>
        <taxon>Cypriniformes</taxon>
        <taxon>Cyprinidae</taxon>
        <taxon>Labeoninae</taxon>
        <taxon>Labeonini</taxon>
        <taxon>Labeo</taxon>
    </lineage>
</organism>
<reference evidence="2 3" key="1">
    <citation type="submission" date="2018-03" db="EMBL/GenBank/DDBJ databases">
        <title>Draft genome sequence of Rohu Carp (Labeo rohita).</title>
        <authorList>
            <person name="Das P."/>
            <person name="Kushwaha B."/>
            <person name="Joshi C.G."/>
            <person name="Kumar D."/>
            <person name="Nagpure N.S."/>
            <person name="Sahoo L."/>
            <person name="Das S.P."/>
            <person name="Bit A."/>
            <person name="Patnaik S."/>
            <person name="Meher P.K."/>
            <person name="Jayasankar P."/>
            <person name="Koringa P.G."/>
            <person name="Patel N.V."/>
            <person name="Hinsu A.T."/>
            <person name="Kumar R."/>
            <person name="Pandey M."/>
            <person name="Agarwal S."/>
            <person name="Srivastava S."/>
            <person name="Singh M."/>
            <person name="Iquebal M.A."/>
            <person name="Jaiswal S."/>
            <person name="Angadi U.B."/>
            <person name="Kumar N."/>
            <person name="Raza M."/>
            <person name="Shah T.M."/>
            <person name="Rai A."/>
            <person name="Jena J.K."/>
        </authorList>
    </citation>
    <scope>NUCLEOTIDE SEQUENCE [LARGE SCALE GENOMIC DNA]</scope>
    <source>
        <strain evidence="2">DASCIFA01</strain>
        <tissue evidence="2">Testis</tissue>
    </source>
</reference>
<dbReference type="EMBL" id="QBIY01011822">
    <property type="protein sequence ID" value="RXN29066.1"/>
    <property type="molecule type" value="Genomic_DNA"/>
</dbReference>
<gene>
    <name evidence="2" type="ORF">ROHU_018795</name>
</gene>
<comment type="caution">
    <text evidence="2">The sequence shown here is derived from an EMBL/GenBank/DDBJ whole genome shotgun (WGS) entry which is preliminary data.</text>
</comment>
<keyword evidence="3" id="KW-1185">Reference proteome</keyword>
<protein>
    <submittedName>
        <fullName evidence="2">Olfactory receptor 6N2-like protein</fullName>
    </submittedName>
</protein>
<accession>A0A498ND31</accession>
<dbReference type="AlphaFoldDB" id="A0A498ND31"/>
<evidence type="ECO:0000313" key="3">
    <source>
        <dbReference type="Proteomes" id="UP000290572"/>
    </source>
</evidence>